<dbReference type="Gene3D" id="3.40.50.2300">
    <property type="match status" value="2"/>
</dbReference>
<dbReference type="PANTHER" id="PTHR30483">
    <property type="entry name" value="LEUCINE-SPECIFIC-BINDING PROTEIN"/>
    <property type="match status" value="1"/>
</dbReference>
<dbReference type="PANTHER" id="PTHR30483:SF6">
    <property type="entry name" value="PERIPLASMIC BINDING PROTEIN OF ABC TRANSPORTER FOR NATURAL AMINO ACIDS"/>
    <property type="match status" value="1"/>
</dbReference>
<organism evidence="6">
    <name type="scientific">uncultured Microbacterium sp</name>
    <dbReference type="NCBI Taxonomy" id="191216"/>
    <lineage>
        <taxon>Bacteria</taxon>
        <taxon>Bacillati</taxon>
        <taxon>Actinomycetota</taxon>
        <taxon>Actinomycetes</taxon>
        <taxon>Micrococcales</taxon>
        <taxon>Microbacteriaceae</taxon>
        <taxon>Microbacterium</taxon>
        <taxon>environmental samples</taxon>
    </lineage>
</organism>
<evidence type="ECO:0000256" key="1">
    <source>
        <dbReference type="ARBA" id="ARBA00010062"/>
    </source>
</evidence>
<dbReference type="GO" id="GO:0006865">
    <property type="term" value="P:amino acid transport"/>
    <property type="evidence" value="ECO:0007669"/>
    <property type="project" value="UniProtKB-KW"/>
</dbReference>
<evidence type="ECO:0000256" key="2">
    <source>
        <dbReference type="ARBA" id="ARBA00022448"/>
    </source>
</evidence>
<dbReference type="InterPro" id="IPR051010">
    <property type="entry name" value="BCAA_transport"/>
</dbReference>
<gene>
    <name evidence="6" type="ORF">MIPYR_10494</name>
</gene>
<dbReference type="InterPro" id="IPR028081">
    <property type="entry name" value="Leu-bd"/>
</dbReference>
<accession>A0A1Y5NZC4</accession>
<keyword evidence="2" id="KW-0813">Transport</keyword>
<protein>
    <submittedName>
        <fullName evidence="6">Extracellular ligand-binding receptor</fullName>
    </submittedName>
</protein>
<sequence length="441" mass="45476">MKYTKGIYPRYELTRPAAAHKMAIPESHLRYDSLPMVKGTHMRVTKKLLLGSMVATAALALAACAPSTTTPGGSGTDDAGPEEITVGVITSETGPLAGYGKQYLEGFKAGLDYATEGTNEVDGTAITIDYRDDAGDPDTAVNLAKELIGEGVTILAGSASSGVALAVAEQAAQNQVLFLSGPAAADAVTGVNDYTFRTGRQSAQDVATAGTFLDDISGKTVTVFAQNNAFGQGNEAAVKAILGGKGATVNSVLVAEDVTEFTPFAQQVLAAEPDLVFVAWAGATSGAMWQAMSQQGVLDDIPVVTGLGDTATFGAYGEASEKISFLNHYFAGAPDNDVNAAMVEAVEEAGGTPDLFTPDGFNAALMLVHAIEEGKGDVDAMISALEGFEFDGPKGDMTVRAGDHALLQEMYQVKLVADGAGFVPELVDTVAADEVAPVEAQ</sequence>
<feature type="domain" description="Leucine-binding protein" evidence="5">
    <location>
        <begin position="83"/>
        <end position="419"/>
    </location>
</feature>
<evidence type="ECO:0000259" key="5">
    <source>
        <dbReference type="Pfam" id="PF13458"/>
    </source>
</evidence>
<dbReference type="CDD" id="cd06328">
    <property type="entry name" value="PBP1_SBP-like"/>
    <property type="match status" value="1"/>
</dbReference>
<keyword evidence="6" id="KW-0675">Receptor</keyword>
<dbReference type="EMBL" id="FLQR01000001">
    <property type="protein sequence ID" value="SBS70459.1"/>
    <property type="molecule type" value="Genomic_DNA"/>
</dbReference>
<reference evidence="6" key="1">
    <citation type="submission" date="2016-03" db="EMBL/GenBank/DDBJ databases">
        <authorList>
            <person name="Ploux O."/>
        </authorList>
    </citation>
    <scope>NUCLEOTIDE SEQUENCE</scope>
    <source>
        <strain evidence="6">UC1</strain>
    </source>
</reference>
<name>A0A1Y5NZC4_9MICO</name>
<evidence type="ECO:0000313" key="6">
    <source>
        <dbReference type="EMBL" id="SBS70459.1"/>
    </source>
</evidence>
<comment type="similarity">
    <text evidence="1">Belongs to the leucine-binding protein family.</text>
</comment>
<proteinExistence type="inferred from homology"/>
<dbReference type="PRINTS" id="PR00337">
    <property type="entry name" value="LEUILEVALBP"/>
</dbReference>
<dbReference type="InterPro" id="IPR000709">
    <property type="entry name" value="Leu_Ile_Val-bd"/>
</dbReference>
<keyword evidence="4" id="KW-0029">Amino-acid transport</keyword>
<evidence type="ECO:0000256" key="3">
    <source>
        <dbReference type="ARBA" id="ARBA00022729"/>
    </source>
</evidence>
<dbReference type="AlphaFoldDB" id="A0A1Y5NZC4"/>
<keyword evidence="3" id="KW-0732">Signal</keyword>
<dbReference type="Pfam" id="PF13458">
    <property type="entry name" value="Peripla_BP_6"/>
    <property type="match status" value="1"/>
</dbReference>
<dbReference type="SUPFAM" id="SSF53822">
    <property type="entry name" value="Periplasmic binding protein-like I"/>
    <property type="match status" value="1"/>
</dbReference>
<evidence type="ECO:0000256" key="4">
    <source>
        <dbReference type="ARBA" id="ARBA00022970"/>
    </source>
</evidence>
<dbReference type="InterPro" id="IPR028082">
    <property type="entry name" value="Peripla_BP_I"/>
</dbReference>